<feature type="compositionally biased region" description="Basic residues" evidence="5">
    <location>
        <begin position="482"/>
        <end position="493"/>
    </location>
</feature>
<evidence type="ECO:0000256" key="1">
    <source>
        <dbReference type="ARBA" id="ARBA00004123"/>
    </source>
</evidence>
<dbReference type="GO" id="GO:0005634">
    <property type="term" value="C:nucleus"/>
    <property type="evidence" value="ECO:0007669"/>
    <property type="project" value="UniProtKB-SubCell"/>
</dbReference>
<dbReference type="Proteomes" id="UP001212997">
    <property type="component" value="Unassembled WGS sequence"/>
</dbReference>
<organism evidence="8 9">
    <name type="scientific">Meripilus lineatus</name>
    <dbReference type="NCBI Taxonomy" id="2056292"/>
    <lineage>
        <taxon>Eukaryota</taxon>
        <taxon>Fungi</taxon>
        <taxon>Dikarya</taxon>
        <taxon>Basidiomycota</taxon>
        <taxon>Agaricomycotina</taxon>
        <taxon>Agaricomycetes</taxon>
        <taxon>Polyporales</taxon>
        <taxon>Meripilaceae</taxon>
        <taxon>Meripilus</taxon>
    </lineage>
</organism>
<dbReference type="GO" id="GO:0006384">
    <property type="term" value="P:transcription initiation at RNA polymerase III promoter"/>
    <property type="evidence" value="ECO:0007669"/>
    <property type="project" value="InterPro"/>
</dbReference>
<evidence type="ECO:0000256" key="4">
    <source>
        <dbReference type="ARBA" id="ARBA00023242"/>
    </source>
</evidence>
<evidence type="ECO:0000256" key="2">
    <source>
        <dbReference type="ARBA" id="ARBA00023125"/>
    </source>
</evidence>
<keyword evidence="9" id="KW-1185">Reference proteome</keyword>
<protein>
    <recommendedName>
        <fullName evidence="10">Transcription factor IIIC subunit 5 HTH domain-containing protein</fullName>
    </recommendedName>
</protein>
<dbReference type="Pfam" id="PF17682">
    <property type="entry name" value="Tau95_N"/>
    <property type="match status" value="1"/>
</dbReference>
<feature type="domain" description="Transcription factor IIIC subunit Tfc1/Sfc1 triple barrel" evidence="7">
    <location>
        <begin position="43"/>
        <end position="145"/>
    </location>
</feature>
<evidence type="ECO:0000259" key="6">
    <source>
        <dbReference type="Pfam" id="PF09734"/>
    </source>
</evidence>
<dbReference type="PANTHER" id="PTHR13230">
    <property type="entry name" value="GENERAL TRANSCRIPTION FACTOR IIIC, POLYPEPTIDE 5"/>
    <property type="match status" value="1"/>
</dbReference>
<dbReference type="Gene3D" id="3.30.200.160">
    <property type="entry name" value="TFIIIC, subcomplex tauA, subunit Sfc1, barrel domain"/>
    <property type="match status" value="1"/>
</dbReference>
<evidence type="ECO:0000313" key="8">
    <source>
        <dbReference type="EMBL" id="KAJ3474904.1"/>
    </source>
</evidence>
<keyword evidence="4" id="KW-0539">Nucleus</keyword>
<feature type="region of interest" description="Disordered" evidence="5">
    <location>
        <begin position="1"/>
        <end position="37"/>
    </location>
</feature>
<keyword evidence="2" id="KW-0238">DNA-binding</keyword>
<dbReference type="EMBL" id="JANAWD010000958">
    <property type="protein sequence ID" value="KAJ3474904.1"/>
    <property type="molecule type" value="Genomic_DNA"/>
</dbReference>
<comment type="subcellular location">
    <subcellularLocation>
        <location evidence="1">Nucleus</location>
    </subcellularLocation>
</comment>
<dbReference type="Pfam" id="PF09734">
    <property type="entry name" value="Tau95"/>
    <property type="match status" value="1"/>
</dbReference>
<dbReference type="InterPro" id="IPR042536">
    <property type="entry name" value="TFIIIC_tauA_Sfc1"/>
</dbReference>
<dbReference type="GO" id="GO:0001003">
    <property type="term" value="F:RNA polymerase III type 2 promoter sequence-specific DNA binding"/>
    <property type="evidence" value="ECO:0007669"/>
    <property type="project" value="TreeGrafter"/>
</dbReference>
<feature type="domain" description="Transcription factor IIIC subunit 5 HTH" evidence="6">
    <location>
        <begin position="195"/>
        <end position="351"/>
    </location>
</feature>
<dbReference type="InterPro" id="IPR041499">
    <property type="entry name" value="Tfc1/Sfc1_N"/>
</dbReference>
<dbReference type="InterPro" id="IPR019136">
    <property type="entry name" value="TF_IIIC_su-5_HTH"/>
</dbReference>
<keyword evidence="3" id="KW-0804">Transcription</keyword>
<evidence type="ECO:0000256" key="5">
    <source>
        <dbReference type="SAM" id="MobiDB-lite"/>
    </source>
</evidence>
<evidence type="ECO:0000313" key="9">
    <source>
        <dbReference type="Proteomes" id="UP001212997"/>
    </source>
</evidence>
<proteinExistence type="predicted"/>
<reference evidence="8" key="1">
    <citation type="submission" date="2022-07" db="EMBL/GenBank/DDBJ databases">
        <title>Genome Sequence of Physisporinus lineatus.</title>
        <authorList>
            <person name="Buettner E."/>
        </authorList>
    </citation>
    <scope>NUCLEOTIDE SEQUENCE</scope>
    <source>
        <strain evidence="8">VT162</strain>
    </source>
</reference>
<comment type="caution">
    <text evidence="8">The sequence shown here is derived from an EMBL/GenBank/DDBJ whole genome shotgun (WGS) entry which is preliminary data.</text>
</comment>
<accession>A0AAD5UQJ9</accession>
<evidence type="ECO:0000259" key="7">
    <source>
        <dbReference type="Pfam" id="PF17682"/>
    </source>
</evidence>
<name>A0AAD5UQJ9_9APHY</name>
<evidence type="ECO:0000256" key="3">
    <source>
        <dbReference type="ARBA" id="ARBA00023163"/>
    </source>
</evidence>
<feature type="region of interest" description="Disordered" evidence="5">
    <location>
        <begin position="471"/>
        <end position="500"/>
    </location>
</feature>
<sequence length="524" mass="59790">MLSETPGAGPSRAYIGSPTRSRHQQRDGPSIAKEHPLPNTHFYSVEYPGFVKPTSVPLAIQHLGGQSNVDTAFRRTTKKSESTLELNFRPGNPGSHPVHGEVIGTNNILLKVVKRKKKRTDGQEGYIGEYTTEAVGVIPKTGRFRMEGILKYSIPEEKEDYVLSEDHSGMDIDPQLLEDDEPLQTNGKLRSNLRLPPPPLFSRQEIPQIYNYKANTASIIETIVDEATGEEKKRRINRMRWKGFGPIAINYSDKEVPTQPSATVEEQRPKADQKLLQKLQELFHERPIWTRAAIFNQFEPYEVREIINSKFLLPLVSYVFQDGPWRDTQVRLGYDPRAEVSARFYQRLYFRNTNHPIVRPSVVGRRQDGRNEIANARANEVAKEGDKKTHIFDGLTVTKETAAFQLCDIHDEMLKEMIEDEEDLRETCNERDGWYSTQAFERIKTVLRYKFFSLLAGHVATREECEALLVPQEGSDKPQTRPAHRVRPGKHNMAKGALRPEDAAAQRLMATLDQKMKNFSGQRG</sequence>
<dbReference type="AlphaFoldDB" id="A0AAD5UQJ9"/>
<gene>
    <name evidence="8" type="ORF">NLI96_g12187</name>
</gene>
<dbReference type="InterPro" id="IPR040454">
    <property type="entry name" value="TF_IIIC_Tfc1/Sfc1"/>
</dbReference>
<dbReference type="GO" id="GO:0001002">
    <property type="term" value="F:RNA polymerase III type 1 promoter sequence-specific DNA binding"/>
    <property type="evidence" value="ECO:0007669"/>
    <property type="project" value="TreeGrafter"/>
</dbReference>
<dbReference type="PANTHER" id="PTHR13230:SF5">
    <property type="entry name" value="GENERAL TRANSCRIPTION FACTOR 3C POLYPEPTIDE 5"/>
    <property type="match status" value="1"/>
</dbReference>
<evidence type="ECO:0008006" key="10">
    <source>
        <dbReference type="Google" id="ProtNLM"/>
    </source>
</evidence>
<dbReference type="GO" id="GO:0000127">
    <property type="term" value="C:transcription factor TFIIIC complex"/>
    <property type="evidence" value="ECO:0007669"/>
    <property type="project" value="InterPro"/>
</dbReference>